<evidence type="ECO:0008006" key="4">
    <source>
        <dbReference type="Google" id="ProtNLM"/>
    </source>
</evidence>
<reference evidence="2 3" key="1">
    <citation type="submission" date="2014-04" db="EMBL/GenBank/DDBJ databases">
        <title>Marinobacterium kochiensis sp. nov., isolated from sediment sample collected from Kochi backwaters in Kerala, India.</title>
        <authorList>
            <person name="Singh A."/>
            <person name="Pinnaka A.K."/>
        </authorList>
    </citation>
    <scope>NUCLEOTIDE SEQUENCE [LARGE SCALE GENOMIC DNA]</scope>
    <source>
        <strain evidence="2 3">AK27</strain>
    </source>
</reference>
<keyword evidence="3" id="KW-1185">Reference proteome</keyword>
<organism evidence="2 3">
    <name type="scientific">Marinobacterium lacunae</name>
    <dbReference type="NCBI Taxonomy" id="1232683"/>
    <lineage>
        <taxon>Bacteria</taxon>
        <taxon>Pseudomonadati</taxon>
        <taxon>Pseudomonadota</taxon>
        <taxon>Gammaproteobacteria</taxon>
        <taxon>Oceanospirillales</taxon>
        <taxon>Oceanospirillaceae</taxon>
        <taxon>Marinobacterium</taxon>
    </lineage>
</organism>
<feature type="signal peptide" evidence="1">
    <location>
        <begin position="1"/>
        <end position="27"/>
    </location>
</feature>
<dbReference type="OrthoDB" id="6089772at2"/>
<comment type="caution">
    <text evidence="2">The sequence shown here is derived from an EMBL/GenBank/DDBJ whole genome shotgun (WGS) entry which is preliminary data.</text>
</comment>
<feature type="chain" id="PRO_5001757544" description="Lipoprotein" evidence="1">
    <location>
        <begin position="28"/>
        <end position="90"/>
    </location>
</feature>
<dbReference type="RefSeq" id="WP_036183029.1">
    <property type="nucleotide sequence ID" value="NZ_JMQN01000011.1"/>
</dbReference>
<evidence type="ECO:0000256" key="1">
    <source>
        <dbReference type="SAM" id="SignalP"/>
    </source>
</evidence>
<dbReference type="Proteomes" id="UP000028252">
    <property type="component" value="Unassembled WGS sequence"/>
</dbReference>
<proteinExistence type="predicted"/>
<name>A0A081G423_9GAMM</name>
<gene>
    <name evidence="2" type="ORF">ADIMK_0485</name>
</gene>
<dbReference type="AlphaFoldDB" id="A0A081G423"/>
<accession>A0A081G423</accession>
<keyword evidence="1" id="KW-0732">Signal</keyword>
<evidence type="ECO:0000313" key="2">
    <source>
        <dbReference type="EMBL" id="KEA65528.1"/>
    </source>
</evidence>
<sequence length="90" mass="9704">MNSNRWKYWTVAAGLLLVPGCSGFGNAPPEPMGLAVEEMRMTQTHDAYAADNHGPLRLNGEKAEHVMSDYRGEAQSGSGIDGDIEINIGK</sequence>
<dbReference type="PATRIC" id="fig|1232683.4.peg.479"/>
<dbReference type="STRING" id="1232683.ADIMK_0485"/>
<evidence type="ECO:0000313" key="3">
    <source>
        <dbReference type="Proteomes" id="UP000028252"/>
    </source>
</evidence>
<protein>
    <recommendedName>
        <fullName evidence="4">Lipoprotein</fullName>
    </recommendedName>
</protein>
<dbReference type="EMBL" id="JMQN01000011">
    <property type="protein sequence ID" value="KEA65528.1"/>
    <property type="molecule type" value="Genomic_DNA"/>
</dbReference>